<dbReference type="Proteomes" id="UP000325315">
    <property type="component" value="Unassembled WGS sequence"/>
</dbReference>
<evidence type="ECO:0000256" key="1">
    <source>
        <dbReference type="SAM" id="SignalP"/>
    </source>
</evidence>
<evidence type="ECO:0000313" key="3">
    <source>
        <dbReference type="Proteomes" id="UP000325315"/>
    </source>
</evidence>
<reference evidence="3" key="1">
    <citation type="journal article" date="2019" name="Plant Biotechnol. J.">
        <title>Genome sequencing of the Australian wild diploid species Gossypium australe highlights disease resistance and delayed gland morphogenesis.</title>
        <authorList>
            <person name="Cai Y."/>
            <person name="Cai X."/>
            <person name="Wang Q."/>
            <person name="Wang P."/>
            <person name="Zhang Y."/>
            <person name="Cai C."/>
            <person name="Xu Y."/>
            <person name="Wang K."/>
            <person name="Zhou Z."/>
            <person name="Wang C."/>
            <person name="Geng S."/>
            <person name="Li B."/>
            <person name="Dong Q."/>
            <person name="Hou Y."/>
            <person name="Wang H."/>
            <person name="Ai P."/>
            <person name="Liu Z."/>
            <person name="Yi F."/>
            <person name="Sun M."/>
            <person name="An G."/>
            <person name="Cheng J."/>
            <person name="Zhang Y."/>
            <person name="Shi Q."/>
            <person name="Xie Y."/>
            <person name="Shi X."/>
            <person name="Chang Y."/>
            <person name="Huang F."/>
            <person name="Chen Y."/>
            <person name="Hong S."/>
            <person name="Mi L."/>
            <person name="Sun Q."/>
            <person name="Zhang L."/>
            <person name="Zhou B."/>
            <person name="Peng R."/>
            <person name="Zhang X."/>
            <person name="Liu F."/>
        </authorList>
    </citation>
    <scope>NUCLEOTIDE SEQUENCE [LARGE SCALE GENOMIC DNA]</scope>
    <source>
        <strain evidence="3">cv. PA1801</strain>
    </source>
</reference>
<feature type="signal peptide" evidence="1">
    <location>
        <begin position="1"/>
        <end position="19"/>
    </location>
</feature>
<dbReference type="AlphaFoldDB" id="A0A5B6WKE8"/>
<name>A0A5B6WKE8_9ROSI</name>
<organism evidence="2 3">
    <name type="scientific">Gossypium australe</name>
    <dbReference type="NCBI Taxonomy" id="47621"/>
    <lineage>
        <taxon>Eukaryota</taxon>
        <taxon>Viridiplantae</taxon>
        <taxon>Streptophyta</taxon>
        <taxon>Embryophyta</taxon>
        <taxon>Tracheophyta</taxon>
        <taxon>Spermatophyta</taxon>
        <taxon>Magnoliopsida</taxon>
        <taxon>eudicotyledons</taxon>
        <taxon>Gunneridae</taxon>
        <taxon>Pentapetalae</taxon>
        <taxon>rosids</taxon>
        <taxon>malvids</taxon>
        <taxon>Malvales</taxon>
        <taxon>Malvaceae</taxon>
        <taxon>Malvoideae</taxon>
        <taxon>Gossypium</taxon>
    </lineage>
</organism>
<accession>A0A5B6WKE8</accession>
<keyword evidence="3" id="KW-1185">Reference proteome</keyword>
<sequence length="87" mass="10075">MKLILLAMVLSLCILVVQKCIITYRNRIGGLGSHLIASTCLDSWVEMGMNRDGFCCWLAKFTEKRNAFWMIVDRLMRSAHFLSLRTY</sequence>
<gene>
    <name evidence="2" type="ORF">EPI10_021998</name>
</gene>
<feature type="chain" id="PRO_5022860141" description="Secreted protein" evidence="1">
    <location>
        <begin position="20"/>
        <end position="87"/>
    </location>
</feature>
<dbReference type="EMBL" id="SMMG02000003">
    <property type="protein sequence ID" value="KAA3481646.1"/>
    <property type="molecule type" value="Genomic_DNA"/>
</dbReference>
<protein>
    <recommendedName>
        <fullName evidence="4">Secreted protein</fullName>
    </recommendedName>
</protein>
<proteinExistence type="predicted"/>
<comment type="caution">
    <text evidence="2">The sequence shown here is derived from an EMBL/GenBank/DDBJ whole genome shotgun (WGS) entry which is preliminary data.</text>
</comment>
<evidence type="ECO:0000313" key="2">
    <source>
        <dbReference type="EMBL" id="KAA3481646.1"/>
    </source>
</evidence>
<keyword evidence="1" id="KW-0732">Signal</keyword>
<dbReference type="OrthoDB" id="413122at2759"/>
<evidence type="ECO:0008006" key="4">
    <source>
        <dbReference type="Google" id="ProtNLM"/>
    </source>
</evidence>